<gene>
    <name evidence="2" type="ORF">E1261_07645</name>
</gene>
<protein>
    <submittedName>
        <fullName evidence="2">Phage tail protein</fullName>
    </submittedName>
</protein>
<dbReference type="AlphaFoldDB" id="A0A4R4QBR6"/>
<feature type="domain" description="Macro" evidence="1">
    <location>
        <begin position="20"/>
        <end position="196"/>
    </location>
</feature>
<dbReference type="PROSITE" id="PS51154">
    <property type="entry name" value="MACRO"/>
    <property type="match status" value="1"/>
</dbReference>
<dbReference type="SMART" id="SM00506">
    <property type="entry name" value="A1pp"/>
    <property type="match status" value="1"/>
</dbReference>
<accession>A0A4R4QBR6</accession>
<dbReference type="InterPro" id="IPR043472">
    <property type="entry name" value="Macro_dom-like"/>
</dbReference>
<evidence type="ECO:0000259" key="1">
    <source>
        <dbReference type="PROSITE" id="PS51154"/>
    </source>
</evidence>
<reference evidence="2 3" key="1">
    <citation type="submission" date="2019-03" db="EMBL/GenBank/DDBJ databases">
        <title>Draft genome sequences of novel Actinobacteria.</title>
        <authorList>
            <person name="Sahin N."/>
            <person name="Ay H."/>
            <person name="Saygin H."/>
        </authorList>
    </citation>
    <scope>NUCLEOTIDE SEQUENCE [LARGE SCALE GENOMIC DNA]</scope>
    <source>
        <strain evidence="2 3">JCM 30547</strain>
    </source>
</reference>
<evidence type="ECO:0000313" key="2">
    <source>
        <dbReference type="EMBL" id="TDC32828.1"/>
    </source>
</evidence>
<comment type="caution">
    <text evidence="2">The sequence shown here is derived from an EMBL/GenBank/DDBJ whole genome shotgun (WGS) entry which is preliminary data.</text>
</comment>
<keyword evidence="3" id="KW-1185">Reference proteome</keyword>
<name>A0A4R4QBR6_9ACTN</name>
<organism evidence="2 3">
    <name type="scientific">Kribbella albertanoniae</name>
    <dbReference type="NCBI Taxonomy" id="1266829"/>
    <lineage>
        <taxon>Bacteria</taxon>
        <taxon>Bacillati</taxon>
        <taxon>Actinomycetota</taxon>
        <taxon>Actinomycetes</taxon>
        <taxon>Propionibacteriales</taxon>
        <taxon>Kribbellaceae</taxon>
        <taxon>Kribbella</taxon>
    </lineage>
</organism>
<proteinExistence type="predicted"/>
<dbReference type="OrthoDB" id="1336276at2"/>
<dbReference type="SUPFAM" id="SSF52949">
    <property type="entry name" value="Macro domain-like"/>
    <property type="match status" value="1"/>
</dbReference>
<evidence type="ECO:0000313" key="3">
    <source>
        <dbReference type="Proteomes" id="UP000295075"/>
    </source>
</evidence>
<dbReference type="EMBL" id="SMKA01000019">
    <property type="protein sequence ID" value="TDC32828.1"/>
    <property type="molecule type" value="Genomic_DNA"/>
</dbReference>
<dbReference type="Gene3D" id="3.40.220.10">
    <property type="entry name" value="Leucine Aminopeptidase, subunit E, domain 1"/>
    <property type="match status" value="1"/>
</dbReference>
<dbReference type="Proteomes" id="UP000295075">
    <property type="component" value="Unassembled WGS sequence"/>
</dbReference>
<dbReference type="Pfam" id="PF01661">
    <property type="entry name" value="Macro"/>
    <property type="match status" value="1"/>
</dbReference>
<sequence>MPDTARLLLVDLDRDLVDAWRLALADEIAAGTVDVRCGSLLDALPEVDAVITAGNSYGQMDGGVDRVLSQHWPEVQRAVWGAIADEYDGYLPVGSACVVPTGESACGWLVYAPTMRVPMPLAGGLEMAVHDAFWAALVAVRRQPGVQVVAAPGFGTGYGRVSPARAAQLMAAAVTMWRLPATTRISQREGLLRPEV</sequence>
<dbReference type="InterPro" id="IPR002589">
    <property type="entry name" value="Macro_dom"/>
</dbReference>
<dbReference type="RefSeq" id="WP_132404055.1">
    <property type="nucleotide sequence ID" value="NZ_SMKA01000019.1"/>
</dbReference>